<evidence type="ECO:0000313" key="8">
    <source>
        <dbReference type="EMBL" id="OYR32513.1"/>
    </source>
</evidence>
<keyword evidence="10" id="KW-1185">Reference proteome</keyword>
<reference evidence="8 9" key="1">
    <citation type="submission" date="2017-07" db="EMBL/GenBank/DDBJ databases">
        <title>Draft genome of Ochrobactrum lupini type strain LUP21.</title>
        <authorList>
            <person name="Krzyzanowska D.M."/>
            <person name="Jafra S."/>
        </authorList>
    </citation>
    <scope>NUCLEOTIDE SEQUENCE [LARGE SCALE GENOMIC DNA]</scope>
    <source>
        <strain evidence="8 9">LUP21</strain>
    </source>
</reference>
<protein>
    <submittedName>
        <fullName evidence="7">LysR family transcriptional regulator</fullName>
    </submittedName>
    <submittedName>
        <fullName evidence="8">LysR substrate binding domain protein</fullName>
    </submittedName>
</protein>
<dbReference type="PANTHER" id="PTHR30293">
    <property type="entry name" value="TRANSCRIPTIONAL REGULATORY PROTEIN NAC-RELATED"/>
    <property type="match status" value="1"/>
</dbReference>
<gene>
    <name evidence="8" type="ORF">CES86_0169</name>
    <name evidence="7" type="ORF">F9L03_14240</name>
</gene>
<comment type="caution">
    <text evidence="8">The sequence shown here is derived from an EMBL/GenBank/DDBJ whole genome shotgun (WGS) entry which is preliminary data.</text>
</comment>
<name>A0A256GZA9_9HYPH</name>
<dbReference type="Proteomes" id="UP000216363">
    <property type="component" value="Unassembled WGS sequence"/>
</dbReference>
<dbReference type="AlphaFoldDB" id="A0A256GZA9"/>
<evidence type="ECO:0000256" key="1">
    <source>
        <dbReference type="ARBA" id="ARBA00009437"/>
    </source>
</evidence>
<dbReference type="PROSITE" id="PS50931">
    <property type="entry name" value="HTH_LYSR"/>
    <property type="match status" value="1"/>
</dbReference>
<keyword evidence="5" id="KW-0804">Transcription</keyword>
<comment type="similarity">
    <text evidence="1">Belongs to the LysR transcriptional regulatory family.</text>
</comment>
<organism evidence="8 9">
    <name type="scientific">Brucella lupini</name>
    <dbReference type="NCBI Taxonomy" id="255457"/>
    <lineage>
        <taxon>Bacteria</taxon>
        <taxon>Pseudomonadati</taxon>
        <taxon>Pseudomonadota</taxon>
        <taxon>Alphaproteobacteria</taxon>
        <taxon>Hyphomicrobiales</taxon>
        <taxon>Brucellaceae</taxon>
        <taxon>Brucella/Ochrobactrum group</taxon>
        <taxon>Brucella</taxon>
    </lineage>
</organism>
<dbReference type="Gene3D" id="1.10.10.10">
    <property type="entry name" value="Winged helix-like DNA-binding domain superfamily/Winged helix DNA-binding domain"/>
    <property type="match status" value="1"/>
</dbReference>
<dbReference type="GO" id="GO:0003700">
    <property type="term" value="F:DNA-binding transcription factor activity"/>
    <property type="evidence" value="ECO:0007669"/>
    <property type="project" value="InterPro"/>
</dbReference>
<dbReference type="EMBL" id="NNRN01000029">
    <property type="protein sequence ID" value="OYR32513.1"/>
    <property type="molecule type" value="Genomic_DNA"/>
</dbReference>
<dbReference type="PRINTS" id="PR00039">
    <property type="entry name" value="HTHLYSR"/>
</dbReference>
<keyword evidence="3" id="KW-0238">DNA-binding</keyword>
<dbReference type="PANTHER" id="PTHR30293:SF0">
    <property type="entry name" value="NITROGEN ASSIMILATION REGULATORY PROTEIN NAC"/>
    <property type="match status" value="1"/>
</dbReference>
<dbReference type="Proteomes" id="UP000435957">
    <property type="component" value="Unassembled WGS sequence"/>
</dbReference>
<dbReference type="InterPro" id="IPR036390">
    <property type="entry name" value="WH_DNA-bd_sf"/>
</dbReference>
<dbReference type="Gene3D" id="3.40.190.10">
    <property type="entry name" value="Periplasmic binding protein-like II"/>
    <property type="match status" value="2"/>
</dbReference>
<dbReference type="SUPFAM" id="SSF53850">
    <property type="entry name" value="Periplasmic binding protein-like II"/>
    <property type="match status" value="1"/>
</dbReference>
<evidence type="ECO:0000256" key="5">
    <source>
        <dbReference type="ARBA" id="ARBA00023163"/>
    </source>
</evidence>
<dbReference type="RefSeq" id="WP_094513661.1">
    <property type="nucleotide sequence ID" value="NZ_JBHEEP010000007.1"/>
</dbReference>
<proteinExistence type="inferred from homology"/>
<dbReference type="InterPro" id="IPR005119">
    <property type="entry name" value="LysR_subst-bd"/>
</dbReference>
<evidence type="ECO:0000313" key="10">
    <source>
        <dbReference type="Proteomes" id="UP000435957"/>
    </source>
</evidence>
<dbReference type="InterPro" id="IPR036388">
    <property type="entry name" value="WH-like_DNA-bd_sf"/>
</dbReference>
<evidence type="ECO:0000313" key="9">
    <source>
        <dbReference type="Proteomes" id="UP000216363"/>
    </source>
</evidence>
<keyword evidence="2" id="KW-0805">Transcription regulation</keyword>
<evidence type="ECO:0000259" key="6">
    <source>
        <dbReference type="PROSITE" id="PS50931"/>
    </source>
</evidence>
<evidence type="ECO:0000256" key="2">
    <source>
        <dbReference type="ARBA" id="ARBA00023015"/>
    </source>
</evidence>
<evidence type="ECO:0000256" key="4">
    <source>
        <dbReference type="ARBA" id="ARBA00023159"/>
    </source>
</evidence>
<dbReference type="Pfam" id="PF00126">
    <property type="entry name" value="HTH_1"/>
    <property type="match status" value="1"/>
</dbReference>
<dbReference type="GO" id="GO:0003677">
    <property type="term" value="F:DNA binding"/>
    <property type="evidence" value="ECO:0007669"/>
    <property type="project" value="UniProtKB-KW"/>
</dbReference>
<dbReference type="GO" id="GO:2000142">
    <property type="term" value="P:regulation of DNA-templated transcription initiation"/>
    <property type="evidence" value="ECO:0007669"/>
    <property type="project" value="TreeGrafter"/>
</dbReference>
<keyword evidence="4" id="KW-0010">Activator</keyword>
<dbReference type="SUPFAM" id="SSF46785">
    <property type="entry name" value="Winged helix' DNA-binding domain"/>
    <property type="match status" value="1"/>
</dbReference>
<dbReference type="EMBL" id="WBWF01000009">
    <property type="protein sequence ID" value="KAB2703227.1"/>
    <property type="molecule type" value="Genomic_DNA"/>
</dbReference>
<evidence type="ECO:0000313" key="7">
    <source>
        <dbReference type="EMBL" id="KAB2703227.1"/>
    </source>
</evidence>
<feature type="domain" description="HTH lysR-type" evidence="6">
    <location>
        <begin position="1"/>
        <end position="58"/>
    </location>
</feature>
<evidence type="ECO:0000256" key="3">
    <source>
        <dbReference type="ARBA" id="ARBA00023125"/>
    </source>
</evidence>
<dbReference type="CDD" id="cd08433">
    <property type="entry name" value="PBP2_Nac"/>
    <property type="match status" value="1"/>
</dbReference>
<dbReference type="InterPro" id="IPR000847">
    <property type="entry name" value="LysR_HTH_N"/>
</dbReference>
<dbReference type="Pfam" id="PF03466">
    <property type="entry name" value="LysR_substrate"/>
    <property type="match status" value="1"/>
</dbReference>
<sequence length="328" mass="35816">MELSQLRTLIHVAELGSLSKAADRLHIAQPALSRQIRLLEEELGVRLFDRHGRGMIVTDQGQDVLRHALRVMVELDEIRASVSDENAPLRGHVSIGMPPTVADILSEPLVAAFRSSHPDATLRIVSAYSGYLLDWMHRGEIDAAILYDPKSARTLRVQPLLEEVLFLIGPPGSGLSQEVAVEFADVENTRLLLPSKGHGLRVILDKCADDCGFALHVPVEADSYSTLKSLVRSGHGSTILPLAPIHKDLAAGQLCAAPLRNPVPVRRLILSYPTDRPVPRLARFAGEIIASNVRQMVRQSVWPGQLPPEADETGALSRVKKAALMADE</sequence>
<dbReference type="FunFam" id="1.10.10.10:FF:000001">
    <property type="entry name" value="LysR family transcriptional regulator"/>
    <property type="match status" value="1"/>
</dbReference>
<reference evidence="7 10" key="2">
    <citation type="submission" date="2019-09" db="EMBL/GenBank/DDBJ databases">
        <title>Taxonomic organization of the family Brucellaceae based on a phylogenomic approach.</title>
        <authorList>
            <person name="Leclercq S."/>
            <person name="Cloeckaert A."/>
            <person name="Zygmunt M.S."/>
        </authorList>
    </citation>
    <scope>NUCLEOTIDE SEQUENCE [LARGE SCALE GENOMIC DNA]</scope>
    <source>
        <strain evidence="7 10">LUP23</strain>
    </source>
</reference>
<accession>A0A256GZA9</accession>